<dbReference type="GO" id="GO:0004497">
    <property type="term" value="F:monooxygenase activity"/>
    <property type="evidence" value="ECO:0007669"/>
    <property type="project" value="UniProtKB-KW"/>
</dbReference>
<dbReference type="Pfam" id="PF00067">
    <property type="entry name" value="p450"/>
    <property type="match status" value="1"/>
</dbReference>
<comment type="function">
    <text evidence="2">May be involved in the metabolism of insect hormones and in the breakdown of synthetic insecticides.</text>
</comment>
<evidence type="ECO:0000256" key="11">
    <source>
        <dbReference type="ARBA" id="ARBA00023004"/>
    </source>
</evidence>
<evidence type="ECO:0000256" key="3">
    <source>
        <dbReference type="ARBA" id="ARBA00004174"/>
    </source>
</evidence>
<proteinExistence type="inferred from homology"/>
<dbReference type="PRINTS" id="PR00385">
    <property type="entry name" value="P450"/>
</dbReference>
<dbReference type="PROSITE" id="PS00086">
    <property type="entry name" value="CYTOCHROME_P450"/>
    <property type="match status" value="1"/>
</dbReference>
<dbReference type="FunFam" id="1.10.630.10:FF:000042">
    <property type="entry name" value="Cytochrome P450"/>
    <property type="match status" value="1"/>
</dbReference>
<feature type="binding site" description="axial binding residue" evidence="14">
    <location>
        <position position="482"/>
    </location>
    <ligand>
        <name>heme</name>
        <dbReference type="ChEBI" id="CHEBI:30413"/>
    </ligand>
    <ligandPart>
        <name>Fe</name>
        <dbReference type="ChEBI" id="CHEBI:18248"/>
    </ligandPart>
</feature>
<name>A0A1L8E3Z7_9DIPT</name>
<evidence type="ECO:0000256" key="5">
    <source>
        <dbReference type="ARBA" id="ARBA00010617"/>
    </source>
</evidence>
<evidence type="ECO:0000256" key="15">
    <source>
        <dbReference type="RuleBase" id="RU000461"/>
    </source>
</evidence>
<dbReference type="InterPro" id="IPR002403">
    <property type="entry name" value="Cyt_P450_E_grp-IV"/>
</dbReference>
<dbReference type="InterPro" id="IPR017972">
    <property type="entry name" value="Cyt_P450_CS"/>
</dbReference>
<organism evidence="16">
    <name type="scientific">Nyssomyia neivai</name>
    <dbReference type="NCBI Taxonomy" id="330878"/>
    <lineage>
        <taxon>Eukaryota</taxon>
        <taxon>Metazoa</taxon>
        <taxon>Ecdysozoa</taxon>
        <taxon>Arthropoda</taxon>
        <taxon>Hexapoda</taxon>
        <taxon>Insecta</taxon>
        <taxon>Pterygota</taxon>
        <taxon>Neoptera</taxon>
        <taxon>Endopterygota</taxon>
        <taxon>Diptera</taxon>
        <taxon>Nematocera</taxon>
        <taxon>Psychodoidea</taxon>
        <taxon>Psychodidae</taxon>
        <taxon>Nyssomyia</taxon>
    </lineage>
</organism>
<reference evidence="16" key="1">
    <citation type="submission" date="2016-12" db="EMBL/GenBank/DDBJ databases">
        <title>An insight into the sialome and mialome of the sand fly, Nyssomyia neivai.</title>
        <authorList>
            <person name="Sebastian V."/>
            <person name="Goulart T.M."/>
            <person name="Oliveira W."/>
            <person name="Calvo E."/>
            <person name="Oliveira L.F."/>
            <person name="Pinto M.C."/>
            <person name="Rosselino A.M."/>
            <person name="Ribeiro J.M."/>
        </authorList>
    </citation>
    <scope>NUCLEOTIDE SEQUENCE</scope>
</reference>
<dbReference type="GO" id="GO:0005506">
    <property type="term" value="F:iron ion binding"/>
    <property type="evidence" value="ECO:0007669"/>
    <property type="project" value="InterPro"/>
</dbReference>
<comment type="similarity">
    <text evidence="5 15">Belongs to the cytochrome P450 family.</text>
</comment>
<evidence type="ECO:0000256" key="4">
    <source>
        <dbReference type="ARBA" id="ARBA00004406"/>
    </source>
</evidence>
<dbReference type="InterPro" id="IPR001128">
    <property type="entry name" value="Cyt_P450"/>
</dbReference>
<evidence type="ECO:0000256" key="14">
    <source>
        <dbReference type="PIRSR" id="PIRSR602403-1"/>
    </source>
</evidence>
<dbReference type="GO" id="GO:0016705">
    <property type="term" value="F:oxidoreductase activity, acting on paired donors, with incorporation or reduction of molecular oxygen"/>
    <property type="evidence" value="ECO:0007669"/>
    <property type="project" value="InterPro"/>
</dbReference>
<comment type="cofactor">
    <cofactor evidence="1 14">
        <name>heme</name>
        <dbReference type="ChEBI" id="CHEBI:30413"/>
    </cofactor>
</comment>
<keyword evidence="6 14" id="KW-0349">Heme</keyword>
<dbReference type="SUPFAM" id="SSF48264">
    <property type="entry name" value="Cytochrome P450"/>
    <property type="match status" value="1"/>
</dbReference>
<evidence type="ECO:0000256" key="9">
    <source>
        <dbReference type="ARBA" id="ARBA00022848"/>
    </source>
</evidence>
<dbReference type="GO" id="GO:0005789">
    <property type="term" value="C:endoplasmic reticulum membrane"/>
    <property type="evidence" value="ECO:0007669"/>
    <property type="project" value="UniProtKB-SubCell"/>
</dbReference>
<evidence type="ECO:0000256" key="8">
    <source>
        <dbReference type="ARBA" id="ARBA00022824"/>
    </source>
</evidence>
<keyword evidence="8" id="KW-0256">Endoplasmic reticulum</keyword>
<dbReference type="EMBL" id="GFDF01000614">
    <property type="protein sequence ID" value="JAV13470.1"/>
    <property type="molecule type" value="Transcribed_RNA"/>
</dbReference>
<keyword evidence="7 14" id="KW-0479">Metal-binding</keyword>
<accession>A0A1L8E3Z7</accession>
<dbReference type="GO" id="GO:0020037">
    <property type="term" value="F:heme binding"/>
    <property type="evidence" value="ECO:0007669"/>
    <property type="project" value="InterPro"/>
</dbReference>
<dbReference type="Gene3D" id="1.10.630.10">
    <property type="entry name" value="Cytochrome P450"/>
    <property type="match status" value="1"/>
</dbReference>
<keyword evidence="9" id="KW-0492">Microsome</keyword>
<sequence length="538" mass="61506">MIGCAISCLASILFSKWTLLAGVLGYFAYKWSISTFDTFEKRGIKFIPPVPFVGNFKNLVFQKENFADAMKSFYNYFPTEKFYGLFELKQPTFLIRDPELIKQIGVKDFEYFLNHRGNIDENHEPLFGRNLVSLKGQRWRDMRSTLSPAFTGSKMRTMFQLVSECCNDTVNYLEKEVKDGKPLLTELKDIFTRFTNDVIATSAFGLKVDSLKDKDNEFYNYGKSATDFSGIKGLKFFLIIQAPKLAKLFNVTLFTKEFSAFFRNLVWSTIRHREKENIVRPDMINLLIQARKGKLVHEQEDVDNEGFAVVKETNVGEAIHQSNLEEDDLTAQCLIFFLAGFDTSSTCMCFTGHELAANPDVQKTLLAEVDAIKEQLGGKPLTYEALQNMPYLDMVISESLRYWPPAVGTDRQCVKPYNVKVDGKTLDIQVGEGLMIPIVGLHHDPKYFPNPSRFDPERFSEENKHNIVPFTYLPFGVGPRNCIGSRFALMETKAIIYYILTKFTFEVSEKTQIPLKLAKSGFAIKAENGFWVNLKPRT</sequence>
<keyword evidence="12 15" id="KW-0503">Monooxygenase</keyword>
<comment type="subcellular location">
    <subcellularLocation>
        <location evidence="4">Endoplasmic reticulum membrane</location>
        <topology evidence="4">Peripheral membrane protein</topology>
    </subcellularLocation>
    <subcellularLocation>
        <location evidence="3">Microsome membrane</location>
        <topology evidence="3">Peripheral membrane protein</topology>
    </subcellularLocation>
</comment>
<dbReference type="CDD" id="cd11056">
    <property type="entry name" value="CYP6-like"/>
    <property type="match status" value="1"/>
</dbReference>
<dbReference type="InterPro" id="IPR050476">
    <property type="entry name" value="Insect_CytP450_Detox"/>
</dbReference>
<dbReference type="PANTHER" id="PTHR24292:SF54">
    <property type="entry name" value="CYP9F3-RELATED"/>
    <property type="match status" value="1"/>
</dbReference>
<dbReference type="InterPro" id="IPR036396">
    <property type="entry name" value="Cyt_P450_sf"/>
</dbReference>
<dbReference type="PRINTS" id="PR00465">
    <property type="entry name" value="EP450IV"/>
</dbReference>
<evidence type="ECO:0000256" key="12">
    <source>
        <dbReference type="ARBA" id="ARBA00023033"/>
    </source>
</evidence>
<keyword evidence="11 14" id="KW-0408">Iron</keyword>
<evidence type="ECO:0000256" key="1">
    <source>
        <dbReference type="ARBA" id="ARBA00001971"/>
    </source>
</evidence>
<evidence type="ECO:0000256" key="2">
    <source>
        <dbReference type="ARBA" id="ARBA00003690"/>
    </source>
</evidence>
<evidence type="ECO:0000313" key="16">
    <source>
        <dbReference type="EMBL" id="JAV13470.1"/>
    </source>
</evidence>
<evidence type="ECO:0000256" key="13">
    <source>
        <dbReference type="ARBA" id="ARBA00023136"/>
    </source>
</evidence>
<dbReference type="PANTHER" id="PTHR24292">
    <property type="entry name" value="CYTOCHROME P450"/>
    <property type="match status" value="1"/>
</dbReference>
<evidence type="ECO:0000256" key="7">
    <source>
        <dbReference type="ARBA" id="ARBA00022723"/>
    </source>
</evidence>
<evidence type="ECO:0000256" key="10">
    <source>
        <dbReference type="ARBA" id="ARBA00023002"/>
    </source>
</evidence>
<protein>
    <submittedName>
        <fullName evidence="16">Putative cytochrome</fullName>
    </submittedName>
</protein>
<keyword evidence="10 15" id="KW-0560">Oxidoreductase</keyword>
<keyword evidence="13" id="KW-0472">Membrane</keyword>
<dbReference type="AlphaFoldDB" id="A0A1L8E3Z7"/>
<evidence type="ECO:0000256" key="6">
    <source>
        <dbReference type="ARBA" id="ARBA00022617"/>
    </source>
</evidence>